<protein>
    <recommendedName>
        <fullName evidence="4">PPE family protein</fullName>
    </recommendedName>
</protein>
<dbReference type="AlphaFoldDB" id="A0A7Y9E0Z7"/>
<feature type="compositionally biased region" description="Low complexity" evidence="1">
    <location>
        <begin position="325"/>
        <end position="353"/>
    </location>
</feature>
<dbReference type="RefSeq" id="WP_179796508.1">
    <property type="nucleotide sequence ID" value="NZ_BAABHP010000022.1"/>
</dbReference>
<evidence type="ECO:0008006" key="4">
    <source>
        <dbReference type="Google" id="ProtNLM"/>
    </source>
</evidence>
<dbReference type="Proteomes" id="UP000535890">
    <property type="component" value="Unassembled WGS sequence"/>
</dbReference>
<feature type="compositionally biased region" description="Low complexity" evidence="1">
    <location>
        <begin position="224"/>
        <end position="288"/>
    </location>
</feature>
<reference evidence="2 3" key="1">
    <citation type="submission" date="2020-07" db="EMBL/GenBank/DDBJ databases">
        <title>Sequencing the genomes of 1000 actinobacteria strains.</title>
        <authorList>
            <person name="Klenk H.-P."/>
        </authorList>
    </citation>
    <scope>NUCLEOTIDE SEQUENCE [LARGE SCALE GENOMIC DNA]</scope>
    <source>
        <strain evidence="2 3">DSM 45772</strain>
    </source>
</reference>
<accession>A0A7Y9E0Z7</accession>
<organism evidence="2 3">
    <name type="scientific">Actinomycetospora corticicola</name>
    <dbReference type="NCBI Taxonomy" id="663602"/>
    <lineage>
        <taxon>Bacteria</taxon>
        <taxon>Bacillati</taxon>
        <taxon>Actinomycetota</taxon>
        <taxon>Actinomycetes</taxon>
        <taxon>Pseudonocardiales</taxon>
        <taxon>Pseudonocardiaceae</taxon>
        <taxon>Actinomycetospora</taxon>
    </lineage>
</organism>
<gene>
    <name evidence="2" type="ORF">BJ983_005255</name>
</gene>
<feature type="compositionally biased region" description="Gly residues" evidence="1">
    <location>
        <begin position="193"/>
        <end position="217"/>
    </location>
</feature>
<name>A0A7Y9E0Z7_9PSEU</name>
<comment type="caution">
    <text evidence="2">The sequence shown here is derived from an EMBL/GenBank/DDBJ whole genome shotgun (WGS) entry which is preliminary data.</text>
</comment>
<feature type="compositionally biased region" description="Gly residues" evidence="1">
    <location>
        <begin position="361"/>
        <end position="370"/>
    </location>
</feature>
<keyword evidence="3" id="KW-1185">Reference proteome</keyword>
<dbReference type="SUPFAM" id="SSF140459">
    <property type="entry name" value="PE/PPE dimer-like"/>
    <property type="match status" value="1"/>
</dbReference>
<sequence length="461" mass="43272">MFDVNWETRSHADIHAQLQGRGGGFTDAGGAWNSLATRLRDVAGSVERATSGIAATRTGPAAQAAGGAVGPMGPWADEARTFSDAVGSASHEQNRALTATRGAVSPPVPRPPVTLQTWEGVGALAALDVDSAENSSLDAERRARAAMGRYQEFSSLRASGLPQFSSPGQGAPQVQLVSGPPGGGVTVPPGPGSPGVGGGGSTRPGPGSPGAGGGGSAPSGPGPGSAVPGGSASPAPAAPGVVPPSGAGGPSASPVPGAPGVVPTPGPGSASASPRPGSPGAVPTPGTPGSAGPGVGAPASPRPGVPGGALGSLTPGAQGGVPVSRPGLPGGAPTAGAAGPSGTGASASSRPGPTTTEPIFGPGGSGGTAGTGTSTGALRPGLPEPVTSRSPVEPLRTGSVLEPAVPPRNAAATGMPFAPIGGVGGAGTTEQRLSLASYLVEDDPDALAGELPRVAPPVIGG</sequence>
<evidence type="ECO:0000313" key="2">
    <source>
        <dbReference type="EMBL" id="NYD39153.1"/>
    </source>
</evidence>
<proteinExistence type="predicted"/>
<evidence type="ECO:0000256" key="1">
    <source>
        <dbReference type="SAM" id="MobiDB-lite"/>
    </source>
</evidence>
<dbReference type="Gene3D" id="1.20.1260.20">
    <property type="entry name" value="PPE superfamily"/>
    <property type="match status" value="1"/>
</dbReference>
<dbReference type="EMBL" id="JACCBN010000001">
    <property type="protein sequence ID" value="NYD39153.1"/>
    <property type="molecule type" value="Genomic_DNA"/>
</dbReference>
<feature type="region of interest" description="Disordered" evidence="1">
    <location>
        <begin position="160"/>
        <end position="428"/>
    </location>
</feature>
<dbReference type="InterPro" id="IPR038332">
    <property type="entry name" value="PPE_sf"/>
</dbReference>
<evidence type="ECO:0000313" key="3">
    <source>
        <dbReference type="Proteomes" id="UP000535890"/>
    </source>
</evidence>